<dbReference type="RefSeq" id="WP_255064575.1">
    <property type="nucleotide sequence ID" value="NZ_JANDBD010000017.1"/>
</dbReference>
<comment type="function">
    <text evidence="8">Catalyzes the phospholipid dependent N-acylation of the N-terminal cysteine of apolipoprotein, the last step in lipoprotein maturation.</text>
</comment>
<dbReference type="PANTHER" id="PTHR38686">
    <property type="entry name" value="APOLIPOPROTEIN N-ACYLTRANSFERASE"/>
    <property type="match status" value="1"/>
</dbReference>
<proteinExistence type="inferred from homology"/>
<feature type="transmembrane region" description="Helical" evidence="8">
    <location>
        <begin position="33"/>
        <end position="52"/>
    </location>
</feature>
<dbReference type="Pfam" id="PF20154">
    <property type="entry name" value="LNT_N"/>
    <property type="match status" value="1"/>
</dbReference>
<sequence>MAVCASFPPIGAWPAAIVGFALLAWALNDPTTVVGGMGLGFVFGLFFYLPLLPWTGIFVGSMPWVALSMMCALFPALFGFVAVVLRPLPGWPVWWASCWVTAEWLKSAVPFGGFPWGVVGFGQADGPLAPYARIGGVTLVSFVVVLAGFLGFAVVIRITARRDSHADGVAWRAAAGLLLLGTGAIASGVLVRQQNTGETSPGLTVAAIQGNVPRLGLDFNAQRRAVLANHVEMTKRLARDVAAGATDRPQLVIWPENSSDVDPLVDATAATQISSAAQAVAAPVVVGAVLAGPVEAGRRQTTTNSVIVWSPDSGPGQRHDKKILQPFGEYLPMRDFFRFFSAYADRAGNFVPGGGAGVVQAAGVTVGVATCWELVFDRAPRDAVRNGAQVLVVPSNNATFNESMSRQQLAFAKIRAIEHDRPVVVAATTGISAIIEPDGTVTDETEFFEAGYLVDAVTPTATASPATRWAPSVQALLLAVTVGAVAAVAMKRRGARTVSEEGRAGDDQER</sequence>
<dbReference type="InterPro" id="IPR045378">
    <property type="entry name" value="LNT_N"/>
</dbReference>
<gene>
    <name evidence="8 10" type="primary">lnt</name>
    <name evidence="10" type="ORF">NM203_30465</name>
</gene>
<accession>A0ABT1MBI5</accession>
<comment type="pathway">
    <text evidence="8">Protein modification; lipoprotein biosynthesis (N-acyl transfer).</text>
</comment>
<comment type="subcellular location">
    <subcellularLocation>
        <location evidence="1 8">Cell membrane</location>
        <topology evidence="1 8">Multi-pass membrane protein</topology>
    </subcellularLocation>
</comment>
<dbReference type="PROSITE" id="PS50263">
    <property type="entry name" value="CN_HYDROLASE"/>
    <property type="match status" value="1"/>
</dbReference>
<dbReference type="InterPro" id="IPR004563">
    <property type="entry name" value="Apolipo_AcylTrfase"/>
</dbReference>
<dbReference type="NCBIfam" id="TIGR00546">
    <property type="entry name" value="lnt"/>
    <property type="match status" value="1"/>
</dbReference>
<evidence type="ECO:0000256" key="3">
    <source>
        <dbReference type="ARBA" id="ARBA00022679"/>
    </source>
</evidence>
<dbReference type="Pfam" id="PF00795">
    <property type="entry name" value="CN_hydrolase"/>
    <property type="match status" value="1"/>
</dbReference>
<evidence type="ECO:0000313" key="10">
    <source>
        <dbReference type="EMBL" id="MCP9276518.1"/>
    </source>
</evidence>
<dbReference type="InterPro" id="IPR036526">
    <property type="entry name" value="C-N_Hydrolase_sf"/>
</dbReference>
<comment type="caution">
    <text evidence="8">Lacks conserved residue(s) required for the propagation of feature annotation.</text>
</comment>
<evidence type="ECO:0000256" key="7">
    <source>
        <dbReference type="ARBA" id="ARBA00023315"/>
    </source>
</evidence>
<feature type="transmembrane region" description="Helical" evidence="8">
    <location>
        <begin position="64"/>
        <end position="85"/>
    </location>
</feature>
<keyword evidence="3 8" id="KW-0808">Transferase</keyword>
<dbReference type="Proteomes" id="UP001651690">
    <property type="component" value="Unassembled WGS sequence"/>
</dbReference>
<evidence type="ECO:0000256" key="8">
    <source>
        <dbReference type="HAMAP-Rule" id="MF_01148"/>
    </source>
</evidence>
<evidence type="ECO:0000256" key="2">
    <source>
        <dbReference type="ARBA" id="ARBA00022475"/>
    </source>
</evidence>
<protein>
    <recommendedName>
        <fullName evidence="8">Apolipoprotein N-acyltransferase</fullName>
        <shortName evidence="8">ALP N-acyltransferase</shortName>
        <ecNumber evidence="8">2.3.1.269</ecNumber>
    </recommendedName>
</protein>
<name>A0ABT1MBI5_9MYCO</name>
<keyword evidence="6 8" id="KW-0472">Membrane</keyword>
<reference evidence="10 11" key="1">
    <citation type="submission" date="2022-06" db="EMBL/GenBank/DDBJ databases">
        <title>Mycolicibacterium sp. CAU 1645 isolated from seawater.</title>
        <authorList>
            <person name="Kim W."/>
        </authorList>
    </citation>
    <scope>NUCLEOTIDE SEQUENCE [LARGE SCALE GENOMIC DNA]</scope>
    <source>
        <strain evidence="10 11">CAU 1645</strain>
    </source>
</reference>
<dbReference type="SUPFAM" id="SSF56317">
    <property type="entry name" value="Carbon-nitrogen hydrolase"/>
    <property type="match status" value="1"/>
</dbReference>
<dbReference type="EMBL" id="JANDBD010000017">
    <property type="protein sequence ID" value="MCP9276518.1"/>
    <property type="molecule type" value="Genomic_DNA"/>
</dbReference>
<keyword evidence="4 8" id="KW-0812">Transmembrane</keyword>
<comment type="similarity">
    <text evidence="8">Belongs to the CN hydrolase family. Apolipoprotein N-acyltransferase subfamily.</text>
</comment>
<dbReference type="CDD" id="cd07571">
    <property type="entry name" value="ALP_N-acyl_transferase"/>
    <property type="match status" value="1"/>
</dbReference>
<evidence type="ECO:0000256" key="6">
    <source>
        <dbReference type="ARBA" id="ARBA00023136"/>
    </source>
</evidence>
<keyword evidence="2 8" id="KW-1003">Cell membrane</keyword>
<comment type="catalytic activity">
    <reaction evidence="8">
        <text>N-terminal S-1,2-diacyl-sn-glyceryl-L-cysteinyl-[lipoprotein] + a glycerophospholipid = N-acyl-S-1,2-diacyl-sn-glyceryl-L-cysteinyl-[lipoprotein] + a 2-acyl-sn-glycero-3-phospholipid + H(+)</text>
        <dbReference type="Rhea" id="RHEA:48228"/>
        <dbReference type="Rhea" id="RHEA-COMP:14681"/>
        <dbReference type="Rhea" id="RHEA-COMP:14684"/>
        <dbReference type="ChEBI" id="CHEBI:15378"/>
        <dbReference type="ChEBI" id="CHEBI:136912"/>
        <dbReference type="ChEBI" id="CHEBI:140656"/>
        <dbReference type="ChEBI" id="CHEBI:140657"/>
        <dbReference type="ChEBI" id="CHEBI:140660"/>
        <dbReference type="EC" id="2.3.1.269"/>
    </reaction>
</comment>
<keyword evidence="7 8" id="KW-0012">Acyltransferase</keyword>
<dbReference type="EC" id="2.3.1.269" evidence="8"/>
<keyword evidence="5 8" id="KW-1133">Transmembrane helix</keyword>
<keyword evidence="11" id="KW-1185">Reference proteome</keyword>
<dbReference type="HAMAP" id="MF_01148">
    <property type="entry name" value="Lnt"/>
    <property type="match status" value="1"/>
</dbReference>
<evidence type="ECO:0000256" key="4">
    <source>
        <dbReference type="ARBA" id="ARBA00022692"/>
    </source>
</evidence>
<dbReference type="Gene3D" id="3.60.110.10">
    <property type="entry name" value="Carbon-nitrogen hydrolase"/>
    <property type="match status" value="1"/>
</dbReference>
<evidence type="ECO:0000259" key="9">
    <source>
        <dbReference type="PROSITE" id="PS50263"/>
    </source>
</evidence>
<evidence type="ECO:0000256" key="5">
    <source>
        <dbReference type="ARBA" id="ARBA00022989"/>
    </source>
</evidence>
<feature type="transmembrane region" description="Helical" evidence="8">
    <location>
        <begin position="170"/>
        <end position="191"/>
    </location>
</feature>
<evidence type="ECO:0000256" key="1">
    <source>
        <dbReference type="ARBA" id="ARBA00004651"/>
    </source>
</evidence>
<comment type="caution">
    <text evidence="10">The sequence shown here is derived from an EMBL/GenBank/DDBJ whole genome shotgun (WGS) entry which is preliminary data.</text>
</comment>
<feature type="transmembrane region" description="Helical" evidence="8">
    <location>
        <begin position="134"/>
        <end position="158"/>
    </location>
</feature>
<feature type="domain" description="CN hydrolase" evidence="9">
    <location>
        <begin position="203"/>
        <end position="459"/>
    </location>
</feature>
<organism evidence="10 11">
    <name type="scientific">Mycolicibacterium arenosum</name>
    <dbReference type="NCBI Taxonomy" id="2952157"/>
    <lineage>
        <taxon>Bacteria</taxon>
        <taxon>Bacillati</taxon>
        <taxon>Actinomycetota</taxon>
        <taxon>Actinomycetes</taxon>
        <taxon>Mycobacteriales</taxon>
        <taxon>Mycobacteriaceae</taxon>
        <taxon>Mycolicibacterium</taxon>
    </lineage>
</organism>
<evidence type="ECO:0000313" key="11">
    <source>
        <dbReference type="Proteomes" id="UP001651690"/>
    </source>
</evidence>
<dbReference type="InterPro" id="IPR003010">
    <property type="entry name" value="C-N_Hydrolase"/>
</dbReference>
<feature type="transmembrane region" description="Helical" evidence="8">
    <location>
        <begin position="7"/>
        <end position="27"/>
    </location>
</feature>
<dbReference type="PANTHER" id="PTHR38686:SF1">
    <property type="entry name" value="APOLIPOPROTEIN N-ACYLTRANSFERASE"/>
    <property type="match status" value="1"/>
</dbReference>